<organism evidence="3 4">
    <name type="scientific">Dibothriocephalus latus</name>
    <name type="common">Fish tapeworm</name>
    <name type="synonym">Diphyllobothrium latum</name>
    <dbReference type="NCBI Taxonomy" id="60516"/>
    <lineage>
        <taxon>Eukaryota</taxon>
        <taxon>Metazoa</taxon>
        <taxon>Spiralia</taxon>
        <taxon>Lophotrochozoa</taxon>
        <taxon>Platyhelminthes</taxon>
        <taxon>Cestoda</taxon>
        <taxon>Eucestoda</taxon>
        <taxon>Diphyllobothriidea</taxon>
        <taxon>Diphyllobothriidae</taxon>
        <taxon>Dibothriocephalus</taxon>
    </lineage>
</organism>
<feature type="domain" description="WAP" evidence="2">
    <location>
        <begin position="53"/>
        <end position="84"/>
    </location>
</feature>
<dbReference type="Pfam" id="PF00095">
    <property type="entry name" value="WAP"/>
    <property type="match status" value="1"/>
</dbReference>
<dbReference type="AlphaFoldDB" id="A0A3P7RRZ5"/>
<accession>A0A3P7RRZ5</accession>
<dbReference type="GO" id="GO:0005576">
    <property type="term" value="C:extracellular region"/>
    <property type="evidence" value="ECO:0007669"/>
    <property type="project" value="InterPro"/>
</dbReference>
<reference evidence="3 4" key="1">
    <citation type="submission" date="2018-11" db="EMBL/GenBank/DDBJ databases">
        <authorList>
            <consortium name="Pathogen Informatics"/>
        </authorList>
    </citation>
    <scope>NUCLEOTIDE SEQUENCE [LARGE SCALE GENOMIC DNA]</scope>
</reference>
<evidence type="ECO:0000313" key="3">
    <source>
        <dbReference type="EMBL" id="VDN43609.1"/>
    </source>
</evidence>
<dbReference type="EMBL" id="UYRU01108521">
    <property type="protein sequence ID" value="VDN43609.1"/>
    <property type="molecule type" value="Genomic_DNA"/>
</dbReference>
<dbReference type="InterPro" id="IPR036645">
    <property type="entry name" value="Elafin-like_sf"/>
</dbReference>
<feature type="region of interest" description="Disordered" evidence="1">
    <location>
        <begin position="1"/>
        <end position="44"/>
    </location>
</feature>
<sequence length="102" mass="11052">MRSVPLHEGLEGGEEGVDAEQKDVDVDDVDEDATATGRPQLSHFTRPAGQSLRQACLKECHSDTSCPILHQKCCHYGCNSVCSEVSHWSSSTGPGIELEKVK</sequence>
<dbReference type="InterPro" id="IPR008197">
    <property type="entry name" value="WAP_dom"/>
</dbReference>
<dbReference type="Proteomes" id="UP000281553">
    <property type="component" value="Unassembled WGS sequence"/>
</dbReference>
<evidence type="ECO:0000256" key="1">
    <source>
        <dbReference type="SAM" id="MobiDB-lite"/>
    </source>
</evidence>
<evidence type="ECO:0000313" key="4">
    <source>
        <dbReference type="Proteomes" id="UP000281553"/>
    </source>
</evidence>
<dbReference type="Gene3D" id="4.10.75.10">
    <property type="entry name" value="Elafin-like"/>
    <property type="match status" value="1"/>
</dbReference>
<gene>
    <name evidence="3" type="ORF">DILT_LOCUS19135</name>
</gene>
<keyword evidence="4" id="KW-1185">Reference proteome</keyword>
<dbReference type="GO" id="GO:0030414">
    <property type="term" value="F:peptidase inhibitor activity"/>
    <property type="evidence" value="ECO:0007669"/>
    <property type="project" value="InterPro"/>
</dbReference>
<proteinExistence type="predicted"/>
<name>A0A3P7RRZ5_DIBLA</name>
<protein>
    <recommendedName>
        <fullName evidence="2">WAP domain-containing protein</fullName>
    </recommendedName>
</protein>
<evidence type="ECO:0000259" key="2">
    <source>
        <dbReference type="Pfam" id="PF00095"/>
    </source>
</evidence>